<reference evidence="2" key="1">
    <citation type="submission" date="2013-09" db="EMBL/GenBank/DDBJ databases">
        <title>Corchorus olitorius genome sequencing.</title>
        <authorList>
            <person name="Alam M."/>
            <person name="Haque M.S."/>
            <person name="Islam M.S."/>
            <person name="Emdad E.M."/>
            <person name="Islam M.M."/>
            <person name="Ahmed B."/>
            <person name="Halim A."/>
            <person name="Hossen Q.M.M."/>
            <person name="Hossain M.Z."/>
            <person name="Ahmed R."/>
            <person name="Khan M.M."/>
            <person name="Islam R."/>
            <person name="Rashid M.M."/>
            <person name="Khan S.A."/>
            <person name="Rahman M.S."/>
            <person name="Alam M."/>
            <person name="Yahiya A.S."/>
            <person name="Khan M.S."/>
            <person name="Azam M.S."/>
            <person name="Haque T."/>
            <person name="Lashkar M.Z.H."/>
            <person name="Akhand A.I."/>
            <person name="Morshed G."/>
            <person name="Roy S."/>
            <person name="Uddin K.S."/>
            <person name="Rabeya T."/>
            <person name="Hossain A.S."/>
            <person name="Chowdhury A."/>
            <person name="Snigdha A.R."/>
            <person name="Mortoza M.S."/>
            <person name="Matin S.A."/>
            <person name="Hoque S.M.E."/>
            <person name="Islam M.K."/>
            <person name="Roy D.K."/>
            <person name="Haider R."/>
            <person name="Moosa M.M."/>
            <person name="Elias S.M."/>
            <person name="Hasan A.M."/>
            <person name="Jahan S."/>
            <person name="Shafiuddin M."/>
            <person name="Mahmood N."/>
            <person name="Shommy N.S."/>
        </authorList>
    </citation>
    <scope>NUCLEOTIDE SEQUENCE [LARGE SCALE GENOMIC DNA]</scope>
    <source>
        <strain evidence="2">cv. O-4</strain>
    </source>
</reference>
<dbReference type="AlphaFoldDB" id="A0A1R3L4B1"/>
<name>A0A1R3L4B1_9ROSI</name>
<evidence type="ECO:0000313" key="2">
    <source>
        <dbReference type="Proteomes" id="UP000187203"/>
    </source>
</evidence>
<gene>
    <name evidence="1" type="ORF">COLO4_00242</name>
</gene>
<evidence type="ECO:0000313" key="1">
    <source>
        <dbReference type="EMBL" id="OMP14156.1"/>
    </source>
</evidence>
<proteinExistence type="predicted"/>
<keyword evidence="2" id="KW-1185">Reference proteome</keyword>
<comment type="caution">
    <text evidence="1">The sequence shown here is derived from an EMBL/GenBank/DDBJ whole genome shotgun (WGS) entry which is preliminary data.</text>
</comment>
<sequence>MMNGARWVNGGLDLPKQEKGGHVGWCSSMLTEGPAWQLRWQYHM</sequence>
<accession>A0A1R3L4B1</accession>
<dbReference type="EMBL" id="AWUE01001729">
    <property type="protein sequence ID" value="OMP14156.1"/>
    <property type="molecule type" value="Genomic_DNA"/>
</dbReference>
<protein>
    <submittedName>
        <fullName evidence="1">Lil3 protein</fullName>
    </submittedName>
</protein>
<dbReference type="Proteomes" id="UP000187203">
    <property type="component" value="Unassembled WGS sequence"/>
</dbReference>
<organism evidence="1 2">
    <name type="scientific">Corchorus olitorius</name>
    <dbReference type="NCBI Taxonomy" id="93759"/>
    <lineage>
        <taxon>Eukaryota</taxon>
        <taxon>Viridiplantae</taxon>
        <taxon>Streptophyta</taxon>
        <taxon>Embryophyta</taxon>
        <taxon>Tracheophyta</taxon>
        <taxon>Spermatophyta</taxon>
        <taxon>Magnoliopsida</taxon>
        <taxon>eudicotyledons</taxon>
        <taxon>Gunneridae</taxon>
        <taxon>Pentapetalae</taxon>
        <taxon>rosids</taxon>
        <taxon>malvids</taxon>
        <taxon>Malvales</taxon>
        <taxon>Malvaceae</taxon>
        <taxon>Grewioideae</taxon>
        <taxon>Apeibeae</taxon>
        <taxon>Corchorus</taxon>
    </lineage>
</organism>